<keyword evidence="1" id="KW-0732">Signal</keyword>
<feature type="chain" id="PRO_5047155887" evidence="1">
    <location>
        <begin position="19"/>
        <end position="288"/>
    </location>
</feature>
<dbReference type="Pfam" id="PF13715">
    <property type="entry name" value="CarbopepD_reg_2"/>
    <property type="match status" value="1"/>
</dbReference>
<dbReference type="EMBL" id="CP124855">
    <property type="protein sequence ID" value="WHF52412.1"/>
    <property type="molecule type" value="Genomic_DNA"/>
</dbReference>
<proteinExistence type="predicted"/>
<dbReference type="InterPro" id="IPR008969">
    <property type="entry name" value="CarboxyPept-like_regulatory"/>
</dbReference>
<evidence type="ECO:0000313" key="3">
    <source>
        <dbReference type="Proteomes" id="UP001241656"/>
    </source>
</evidence>
<dbReference type="SUPFAM" id="SSF49464">
    <property type="entry name" value="Carboxypeptidase regulatory domain-like"/>
    <property type="match status" value="1"/>
</dbReference>
<protein>
    <submittedName>
        <fullName evidence="2">Carboxypeptidase-like regulatory domain-containing protein</fullName>
    </submittedName>
</protein>
<evidence type="ECO:0000256" key="1">
    <source>
        <dbReference type="SAM" id="SignalP"/>
    </source>
</evidence>
<dbReference type="Proteomes" id="UP001241656">
    <property type="component" value="Chromosome"/>
</dbReference>
<accession>A0ABY8REL5</accession>
<gene>
    <name evidence="2" type="ORF">QGN23_03810</name>
</gene>
<keyword evidence="3" id="KW-1185">Reference proteome</keyword>
<dbReference type="RefSeq" id="WP_282905706.1">
    <property type="nucleotide sequence ID" value="NZ_CP124855.1"/>
</dbReference>
<evidence type="ECO:0000313" key="2">
    <source>
        <dbReference type="EMBL" id="WHF52412.1"/>
    </source>
</evidence>
<organism evidence="2 3">
    <name type="scientific">Chryseobacterium gotjawalense</name>
    <dbReference type="NCBI Taxonomy" id="3042315"/>
    <lineage>
        <taxon>Bacteria</taxon>
        <taxon>Pseudomonadati</taxon>
        <taxon>Bacteroidota</taxon>
        <taxon>Flavobacteriia</taxon>
        <taxon>Flavobacteriales</taxon>
        <taxon>Weeksellaceae</taxon>
        <taxon>Chryseobacterium group</taxon>
        <taxon>Chryseobacterium</taxon>
    </lineage>
</organism>
<dbReference type="Gene3D" id="2.60.40.1120">
    <property type="entry name" value="Carboxypeptidase-like, regulatory domain"/>
    <property type="match status" value="1"/>
</dbReference>
<feature type="signal peptide" evidence="1">
    <location>
        <begin position="1"/>
        <end position="18"/>
    </location>
</feature>
<reference evidence="2 3" key="1">
    <citation type="submission" date="2023-05" db="EMBL/GenBank/DDBJ databases">
        <title>Genomic insight into Chryseobacterium sp. wdc7 isolated forest soil (Gotjawal).</title>
        <authorList>
            <person name="Park S.-J."/>
        </authorList>
    </citation>
    <scope>NUCLEOTIDE SEQUENCE [LARGE SCALE GENOMIC DNA]</scope>
    <source>
        <strain evidence="3">wdc7</strain>
    </source>
</reference>
<name>A0ABY8REL5_9FLAO</name>
<sequence length="288" mass="32719">MKKHFLLLVIFITNFCFAQIISGSLISSEDNTPIQFAKIGFENIEKGTFSDEKGDFSIDLTNIDGNSIIKIEIAGFESYKISVANLMKLNSTTIDLNPKVINIQEVEISSKKYVVKNVGYNSKSKKIHLDYLSKNSSIAIKKYTLEELEKPQAEIAVPIQAKTKSKINKININFAKFEVSNPIPARFIIYSELDGKPDKILNSEDIFFSVSSDNIKDNVFTLDVSDKNIWFKDKIFVSFQPLDRNFKGSFWISAGFFGSSYFRNFVEKWRKLPASLVPSINIDVKTEK</sequence>